<dbReference type="EMBL" id="JAGGNH010000001">
    <property type="protein sequence ID" value="KAJ0983780.1"/>
    <property type="molecule type" value="Genomic_DNA"/>
</dbReference>
<dbReference type="GO" id="GO:0003723">
    <property type="term" value="F:RNA binding"/>
    <property type="evidence" value="ECO:0007669"/>
    <property type="project" value="InterPro"/>
</dbReference>
<dbReference type="Proteomes" id="UP001085076">
    <property type="component" value="Miscellaneous, Linkage group lg01"/>
</dbReference>
<feature type="domain" description="PORR" evidence="1">
    <location>
        <begin position="66"/>
        <end position="391"/>
    </location>
</feature>
<reference evidence="2" key="2">
    <citation type="journal article" date="2022" name="Hortic Res">
        <title>The genome of Dioscorea zingiberensis sheds light on the biosynthesis, origin and evolution of the medicinally important diosgenin saponins.</title>
        <authorList>
            <person name="Li Y."/>
            <person name="Tan C."/>
            <person name="Li Z."/>
            <person name="Guo J."/>
            <person name="Li S."/>
            <person name="Chen X."/>
            <person name="Wang C."/>
            <person name="Dai X."/>
            <person name="Yang H."/>
            <person name="Song W."/>
            <person name="Hou L."/>
            <person name="Xu J."/>
            <person name="Tong Z."/>
            <person name="Xu A."/>
            <person name="Yuan X."/>
            <person name="Wang W."/>
            <person name="Yang Q."/>
            <person name="Chen L."/>
            <person name="Sun Z."/>
            <person name="Wang K."/>
            <person name="Pan B."/>
            <person name="Chen J."/>
            <person name="Bao Y."/>
            <person name="Liu F."/>
            <person name="Qi X."/>
            <person name="Gang D.R."/>
            <person name="Wen J."/>
            <person name="Li J."/>
        </authorList>
    </citation>
    <scope>NUCLEOTIDE SEQUENCE</scope>
    <source>
        <strain evidence="2">Dzin_1.0</strain>
    </source>
</reference>
<organism evidence="2 3">
    <name type="scientific">Dioscorea zingiberensis</name>
    <dbReference type="NCBI Taxonomy" id="325984"/>
    <lineage>
        <taxon>Eukaryota</taxon>
        <taxon>Viridiplantae</taxon>
        <taxon>Streptophyta</taxon>
        <taxon>Embryophyta</taxon>
        <taxon>Tracheophyta</taxon>
        <taxon>Spermatophyta</taxon>
        <taxon>Magnoliopsida</taxon>
        <taxon>Liliopsida</taxon>
        <taxon>Dioscoreales</taxon>
        <taxon>Dioscoreaceae</taxon>
        <taxon>Dioscorea</taxon>
    </lineage>
</organism>
<dbReference type="PANTHER" id="PTHR31476:SF8">
    <property type="entry name" value="EXPRESSED PROTEIN"/>
    <property type="match status" value="1"/>
</dbReference>
<dbReference type="OrthoDB" id="1929112at2759"/>
<dbReference type="PANTHER" id="PTHR31476">
    <property type="entry name" value="PROTEIN WHAT'S THIS FACTOR 1 HOMOLOG, CHLOROPLASTIC"/>
    <property type="match status" value="1"/>
</dbReference>
<evidence type="ECO:0000259" key="1">
    <source>
        <dbReference type="Pfam" id="PF11955"/>
    </source>
</evidence>
<evidence type="ECO:0000313" key="3">
    <source>
        <dbReference type="Proteomes" id="UP001085076"/>
    </source>
</evidence>
<gene>
    <name evidence="2" type="ORF">J5N97_002136</name>
</gene>
<keyword evidence="3" id="KW-1185">Reference proteome</keyword>
<dbReference type="Pfam" id="PF11955">
    <property type="entry name" value="PORR"/>
    <property type="match status" value="1"/>
</dbReference>
<sequence length="533" mass="62577">MASTRLLNIASYSGRIHRYFGVPAICETSGFFMEESNQSLSSWPFQTLQKRLMTKSRRVQDRSKNKRVHDLELATERWKVISKVLVMMEILKKEPEQIIPLRRLEQYRQQINLKKPHKVSDFIRKSPKIFELYRDKNGVVWCGLTKRVEGLVEEESRLLEEHTEKAVEHVTRFLMMSVDKRLPVDKLAHFRRDLGLPYDFRNKWIHMFPEFFRVIKIDDAEYLELTSWNPTWAVTELEKKSVAATSSEPHSPGLLCLPFPMKFPPNFKKIFRDGGRIEHFQKRPYLSPYAEARDLTPGSQEFDKRAIAVMHEILSFTLEKRVVTDFLTHFRLEFVMPQKLMRLLLKHYGIFYVSERGKRLSVYLTEAYEGCELIEKCPLVLWKEKLLRITGYRGRRKKIGRFDDFSDDEEDALLSGADDSEIELKDEKSSGTNKFIIMQDGQFLAPSVHHIHLYNYTELNHTSHVLRASNSVSSFLSVTQLEHLHIVMRCILIVAMRRAFSWMLRRFKATNQICLFGSLINESGEIEINLSFS</sequence>
<evidence type="ECO:0000313" key="2">
    <source>
        <dbReference type="EMBL" id="KAJ0983780.1"/>
    </source>
</evidence>
<name>A0A9D5D1M1_9LILI</name>
<proteinExistence type="predicted"/>
<dbReference type="InterPro" id="IPR045040">
    <property type="entry name" value="PORR_fam"/>
</dbReference>
<accession>A0A9D5D1M1</accession>
<dbReference type="AlphaFoldDB" id="A0A9D5D1M1"/>
<reference evidence="2" key="1">
    <citation type="submission" date="2021-03" db="EMBL/GenBank/DDBJ databases">
        <authorList>
            <person name="Li Z."/>
            <person name="Yang C."/>
        </authorList>
    </citation>
    <scope>NUCLEOTIDE SEQUENCE</scope>
    <source>
        <strain evidence="2">Dzin_1.0</strain>
        <tissue evidence="2">Leaf</tissue>
    </source>
</reference>
<dbReference type="InterPro" id="IPR021099">
    <property type="entry name" value="PORR_domain"/>
</dbReference>
<comment type="caution">
    <text evidence="2">The sequence shown here is derived from an EMBL/GenBank/DDBJ whole genome shotgun (WGS) entry which is preliminary data.</text>
</comment>
<protein>
    <recommendedName>
        <fullName evidence="1">PORR domain-containing protein</fullName>
    </recommendedName>
</protein>